<dbReference type="EMBL" id="CP022743">
    <property type="protein sequence ID" value="ASU33872.1"/>
    <property type="molecule type" value="Genomic_DNA"/>
</dbReference>
<dbReference type="Proteomes" id="UP000215002">
    <property type="component" value="Chromosome"/>
</dbReference>
<evidence type="ECO:0000313" key="1">
    <source>
        <dbReference type="EMBL" id="ASU33872.1"/>
    </source>
</evidence>
<name>A0A223NVG6_9SPHI</name>
<keyword evidence="2" id="KW-1185">Reference proteome</keyword>
<reference evidence="1 2" key="1">
    <citation type="submission" date="2017-08" db="EMBL/GenBank/DDBJ databases">
        <title>Complete genome sequence of Mucilaginibacter sp. strain BJC16-A31.</title>
        <authorList>
            <consortium name="Henan University of Science and Technology"/>
            <person name="You X."/>
        </authorList>
    </citation>
    <scope>NUCLEOTIDE SEQUENCE [LARGE SCALE GENOMIC DNA]</scope>
    <source>
        <strain evidence="1 2">BJC16-A31</strain>
    </source>
</reference>
<evidence type="ECO:0000313" key="2">
    <source>
        <dbReference type="Proteomes" id="UP000215002"/>
    </source>
</evidence>
<accession>A0A223NVG6</accession>
<organism evidence="1 2">
    <name type="scientific">Mucilaginibacter xinganensis</name>
    <dbReference type="NCBI Taxonomy" id="1234841"/>
    <lineage>
        <taxon>Bacteria</taxon>
        <taxon>Pseudomonadati</taxon>
        <taxon>Bacteroidota</taxon>
        <taxon>Sphingobacteriia</taxon>
        <taxon>Sphingobacteriales</taxon>
        <taxon>Sphingobacteriaceae</taxon>
        <taxon>Mucilaginibacter</taxon>
    </lineage>
</organism>
<sequence>MRFLPAVTGIAANNQVKSRLSERKKLPITFTLKTILFGHG</sequence>
<dbReference type="AlphaFoldDB" id="A0A223NVG6"/>
<proteinExistence type="predicted"/>
<dbReference type="KEGG" id="muc:MuYL_1980"/>
<gene>
    <name evidence="1" type="ORF">MuYL_1980</name>
</gene>
<protein>
    <submittedName>
        <fullName evidence="1">Uncharacterized protein</fullName>
    </submittedName>
</protein>